<protein>
    <recommendedName>
        <fullName evidence="7">Rhodopsin domain-containing protein</fullName>
    </recommendedName>
</protein>
<evidence type="ECO:0000259" key="7">
    <source>
        <dbReference type="Pfam" id="PF20684"/>
    </source>
</evidence>
<dbReference type="InterPro" id="IPR049326">
    <property type="entry name" value="Rhodopsin_dom_fungi"/>
</dbReference>
<reference evidence="8" key="2">
    <citation type="submission" date="2023-01" db="EMBL/GenBank/DDBJ databases">
        <authorList>
            <person name="Petersen C."/>
        </authorList>
    </citation>
    <scope>NUCLEOTIDE SEQUENCE</scope>
    <source>
        <strain evidence="8">IBT 17514</strain>
    </source>
</reference>
<reference evidence="8" key="1">
    <citation type="journal article" date="2023" name="IMA Fungus">
        <title>Comparative genomic study of the Penicillium genus elucidates a diverse pangenome and 15 lateral gene transfer events.</title>
        <authorList>
            <person name="Petersen C."/>
            <person name="Sorensen T."/>
            <person name="Nielsen M.R."/>
            <person name="Sondergaard T.E."/>
            <person name="Sorensen J.L."/>
            <person name="Fitzpatrick D.A."/>
            <person name="Frisvad J.C."/>
            <person name="Nielsen K.L."/>
        </authorList>
    </citation>
    <scope>NUCLEOTIDE SEQUENCE</scope>
    <source>
        <strain evidence="8">IBT 17514</strain>
    </source>
</reference>
<keyword evidence="4 6" id="KW-0472">Membrane</keyword>
<dbReference type="EMBL" id="JAQJAN010000003">
    <property type="protein sequence ID" value="KAJ5734187.1"/>
    <property type="molecule type" value="Genomic_DNA"/>
</dbReference>
<evidence type="ECO:0000256" key="2">
    <source>
        <dbReference type="ARBA" id="ARBA00022692"/>
    </source>
</evidence>
<organism evidence="8 9">
    <name type="scientific">Penicillium malachiteum</name>
    <dbReference type="NCBI Taxonomy" id="1324776"/>
    <lineage>
        <taxon>Eukaryota</taxon>
        <taxon>Fungi</taxon>
        <taxon>Dikarya</taxon>
        <taxon>Ascomycota</taxon>
        <taxon>Pezizomycotina</taxon>
        <taxon>Eurotiomycetes</taxon>
        <taxon>Eurotiomycetidae</taxon>
        <taxon>Eurotiales</taxon>
        <taxon>Aspergillaceae</taxon>
        <taxon>Penicillium</taxon>
    </lineage>
</organism>
<dbReference type="PANTHER" id="PTHR33048">
    <property type="entry name" value="PTH11-LIKE INTEGRAL MEMBRANE PROTEIN (AFU_ORTHOLOGUE AFUA_5G11245)"/>
    <property type="match status" value="1"/>
</dbReference>
<keyword evidence="9" id="KW-1185">Reference proteome</keyword>
<evidence type="ECO:0000256" key="1">
    <source>
        <dbReference type="ARBA" id="ARBA00004141"/>
    </source>
</evidence>
<dbReference type="AlphaFoldDB" id="A0AAD6MZ99"/>
<sequence>MSDISAGELEYMEQHPNADRAPGILACGIICLTFAVAAVSMRLISRRMVGLSLGLDDYTILLALILYIAFTTFLILTTRFGMGKHIIYISSAKWLTISITVAEALYVLTIMTVKCAILMFYRRVFPQKWFHTCIWVMVALVISYNISSFFATILQCVPVKHQWDTSVPAKCIDYFAVVVYSGVFNVVTDFIILGMPIPLILKLQVSENKKRGLIIVFSWGIAACVVSIARTIKASALTSADSSWDLAGALYATTLEVCMEDQV</sequence>
<dbReference type="Pfam" id="PF20684">
    <property type="entry name" value="Fung_rhodopsin"/>
    <property type="match status" value="1"/>
</dbReference>
<feature type="transmembrane region" description="Helical" evidence="6">
    <location>
        <begin position="133"/>
        <end position="154"/>
    </location>
</feature>
<evidence type="ECO:0000256" key="3">
    <source>
        <dbReference type="ARBA" id="ARBA00022989"/>
    </source>
</evidence>
<evidence type="ECO:0000313" key="9">
    <source>
        <dbReference type="Proteomes" id="UP001215712"/>
    </source>
</evidence>
<dbReference type="Proteomes" id="UP001215712">
    <property type="component" value="Unassembled WGS sequence"/>
</dbReference>
<accession>A0AAD6MZ99</accession>
<evidence type="ECO:0000256" key="4">
    <source>
        <dbReference type="ARBA" id="ARBA00023136"/>
    </source>
</evidence>
<comment type="similarity">
    <text evidence="5">Belongs to the SAT4 family.</text>
</comment>
<feature type="transmembrane region" description="Helical" evidence="6">
    <location>
        <begin position="174"/>
        <end position="201"/>
    </location>
</feature>
<proteinExistence type="inferred from homology"/>
<dbReference type="InterPro" id="IPR052337">
    <property type="entry name" value="SAT4-like"/>
</dbReference>
<evidence type="ECO:0000256" key="6">
    <source>
        <dbReference type="SAM" id="Phobius"/>
    </source>
</evidence>
<dbReference type="PANTHER" id="PTHR33048:SF47">
    <property type="entry name" value="INTEGRAL MEMBRANE PROTEIN-RELATED"/>
    <property type="match status" value="1"/>
</dbReference>
<evidence type="ECO:0000313" key="8">
    <source>
        <dbReference type="EMBL" id="KAJ5734187.1"/>
    </source>
</evidence>
<dbReference type="GO" id="GO:0016020">
    <property type="term" value="C:membrane"/>
    <property type="evidence" value="ECO:0007669"/>
    <property type="project" value="UniProtKB-SubCell"/>
</dbReference>
<keyword evidence="2 6" id="KW-0812">Transmembrane</keyword>
<feature type="domain" description="Rhodopsin" evidence="7">
    <location>
        <begin position="41"/>
        <end position="259"/>
    </location>
</feature>
<keyword evidence="3 6" id="KW-1133">Transmembrane helix</keyword>
<feature type="transmembrane region" description="Helical" evidence="6">
    <location>
        <begin position="20"/>
        <end position="39"/>
    </location>
</feature>
<name>A0AAD6MZ99_9EURO</name>
<comment type="subcellular location">
    <subcellularLocation>
        <location evidence="1">Membrane</location>
        <topology evidence="1">Multi-pass membrane protein</topology>
    </subcellularLocation>
</comment>
<gene>
    <name evidence="8" type="ORF">N7493_002973</name>
</gene>
<evidence type="ECO:0000256" key="5">
    <source>
        <dbReference type="ARBA" id="ARBA00038359"/>
    </source>
</evidence>
<feature type="transmembrane region" description="Helical" evidence="6">
    <location>
        <begin position="94"/>
        <end position="121"/>
    </location>
</feature>
<feature type="transmembrane region" description="Helical" evidence="6">
    <location>
        <begin position="213"/>
        <end position="232"/>
    </location>
</feature>
<feature type="transmembrane region" description="Helical" evidence="6">
    <location>
        <begin position="60"/>
        <end position="82"/>
    </location>
</feature>
<comment type="caution">
    <text evidence="8">The sequence shown here is derived from an EMBL/GenBank/DDBJ whole genome shotgun (WGS) entry which is preliminary data.</text>
</comment>